<evidence type="ECO:0000313" key="3">
    <source>
        <dbReference type="Proteomes" id="UP000007502"/>
    </source>
</evidence>
<dbReference type="Pfam" id="PF21817">
    <property type="entry name" value="CapR"/>
    <property type="match status" value="4"/>
</dbReference>
<name>F1D1I8_9CAUD</name>
<sequence>MRLTKRQQEFIGSTFPTPEGGILTVTGVVGKSSSNNAIFGLECSICSRDLELWPKGSISSTKGSLMRGYTPCGCAKNPNWTEGQNLIRVKRECSKRGYKFHGWWGKYKGIETKLNLENPITTNCWQSTNMNSFFNGSGDPVIGRKKTVQAVLISDKQHIEDFIKAGFTEGYKFWRSERLSKEGYKRYWNYTCSTCSSDEYVEAGLCSGVFESPISGLKVGQKSCRCSETFRWKQEHREYQIKKVCKEEGLIFTGWDREYKNAFSKFNWVCAEGHTCATTIGNFLTKSSRCPVCNNIKQKANGIGYGYYPHRTEERDHLYVIRFKKDNVIKVGRAFDVNERLQMQSTSLLKISNHSINDIEILDILTGTHQEVYDLEQTLHGELTEAGFHMPLDWTQEAFREDCEGLLFLLLKRTGIGSDRDCNIMKTTLNDIANGR</sequence>
<dbReference type="EMBL" id="HQ641347">
    <property type="protein sequence ID" value="ADX87982.1"/>
    <property type="molecule type" value="Genomic_DNA"/>
</dbReference>
<proteinExistence type="predicted"/>
<dbReference type="OrthoDB" id="9808at10239"/>
<protein>
    <submittedName>
        <fullName evidence="2">Uncharacterized protein ORF165</fullName>
    </submittedName>
</protein>
<feature type="domain" description="CapR homology" evidence="1">
    <location>
        <begin position="237"/>
        <end position="293"/>
    </location>
</feature>
<evidence type="ECO:0000259" key="1">
    <source>
        <dbReference type="Pfam" id="PF21817"/>
    </source>
</evidence>
<dbReference type="Proteomes" id="UP000007502">
    <property type="component" value="Segment"/>
</dbReference>
<feature type="domain" description="CapR homology" evidence="1">
    <location>
        <begin position="162"/>
        <end position="227"/>
    </location>
</feature>
<dbReference type="KEGG" id="vg:10228645"/>
<dbReference type="RefSeq" id="YP_004251107.1">
    <property type="nucleotide sequence ID" value="NC_015157.1"/>
</dbReference>
<reference evidence="2 3" key="1">
    <citation type="journal article" date="2011" name="MBio">
        <title>Evidence of a dominant lineage of Vibrio cholerae-specific lytic bacteriophages shed by cholera patients over a 10-year period in Dhaka, Bangladesh.</title>
        <authorList>
            <person name="Seed K.D."/>
            <person name="Bodi K.L."/>
            <person name="Kropinski A.M."/>
            <person name="Ackermann H.W."/>
            <person name="Calderwood S.B."/>
            <person name="Qadri F."/>
            <person name="Camilli A."/>
        </authorList>
    </citation>
    <scope>NUCLEOTIDE SEQUENCE [LARGE SCALE GENOMIC DNA]</scope>
</reference>
<gene>
    <name evidence="2" type="primary">ORF165</name>
</gene>
<accession>F1D1I8</accession>
<dbReference type="InterPro" id="IPR048793">
    <property type="entry name" value="CapR_dom"/>
</dbReference>
<feature type="domain" description="CapR homology" evidence="1">
    <location>
        <begin position="7"/>
        <end position="75"/>
    </location>
</feature>
<dbReference type="GeneID" id="10228645"/>
<organism evidence="2 3">
    <name type="scientific">Vibrio phage ICP1</name>
    <dbReference type="NCBI Taxonomy" id="979525"/>
    <lineage>
        <taxon>Viruses</taxon>
        <taxon>Duplodnaviria</taxon>
        <taxon>Heunggongvirae</taxon>
        <taxon>Uroviricota</taxon>
        <taxon>Caudoviricetes</taxon>
        <taxon>Mohonavirus</taxon>
        <taxon>Mohonavirus ICP1</taxon>
    </lineage>
</organism>
<keyword evidence="3" id="KW-1185">Reference proteome</keyword>
<evidence type="ECO:0000313" key="2">
    <source>
        <dbReference type="EMBL" id="ADX87982.1"/>
    </source>
</evidence>
<feature type="domain" description="CapR homology" evidence="1">
    <location>
        <begin position="84"/>
        <end position="140"/>
    </location>
</feature>